<proteinExistence type="predicted"/>
<name>A0A7J8F096_ROUAE</name>
<evidence type="ECO:0000313" key="1">
    <source>
        <dbReference type="EMBL" id="KAF6441167.1"/>
    </source>
</evidence>
<protein>
    <submittedName>
        <fullName evidence="1">Uncharacterized protein</fullName>
    </submittedName>
</protein>
<evidence type="ECO:0000313" key="2">
    <source>
        <dbReference type="Proteomes" id="UP000593571"/>
    </source>
</evidence>
<sequence length="189" mass="21478">MVDHKVLLSTVTHCHLSLTMPTRGTALWMHARVLPPWRLPGQDTNMIRQSHVKTSTVHTKGAVFHQRHLWSPRLVSLYLQEFFSICPISFRPLSLGNGPVPLRAIIDSFCASSELTWCKISSMFCSAFRISSCLVSALFLLGNRAWQAHPLVLQTCSHTLRPWGEHSSATHCNFCYQHEATLTLWIRDD</sequence>
<reference evidence="1 2" key="1">
    <citation type="journal article" date="2020" name="Nature">
        <title>Six reference-quality genomes reveal evolution of bat adaptations.</title>
        <authorList>
            <person name="Jebb D."/>
            <person name="Huang Z."/>
            <person name="Pippel M."/>
            <person name="Hughes G.M."/>
            <person name="Lavrichenko K."/>
            <person name="Devanna P."/>
            <person name="Winkler S."/>
            <person name="Jermiin L.S."/>
            <person name="Skirmuntt E.C."/>
            <person name="Katzourakis A."/>
            <person name="Burkitt-Gray L."/>
            <person name="Ray D.A."/>
            <person name="Sullivan K.A.M."/>
            <person name="Roscito J.G."/>
            <person name="Kirilenko B.M."/>
            <person name="Davalos L.M."/>
            <person name="Corthals A.P."/>
            <person name="Power M.L."/>
            <person name="Jones G."/>
            <person name="Ransome R.D."/>
            <person name="Dechmann D.K.N."/>
            <person name="Locatelli A.G."/>
            <person name="Puechmaille S.J."/>
            <person name="Fedrigo O."/>
            <person name="Jarvis E.D."/>
            <person name="Hiller M."/>
            <person name="Vernes S.C."/>
            <person name="Myers E.W."/>
            <person name="Teeling E.C."/>
        </authorList>
    </citation>
    <scope>NUCLEOTIDE SEQUENCE [LARGE SCALE GENOMIC DNA]</scope>
    <source>
        <strain evidence="1">MRouAeg1</strain>
        <tissue evidence="1">Muscle</tissue>
    </source>
</reference>
<keyword evidence="2" id="KW-1185">Reference proteome</keyword>
<dbReference type="AlphaFoldDB" id="A0A7J8F096"/>
<dbReference type="Proteomes" id="UP000593571">
    <property type="component" value="Unassembled WGS sequence"/>
</dbReference>
<accession>A0A7J8F096</accession>
<gene>
    <name evidence="1" type="ORF">HJG63_012317</name>
</gene>
<organism evidence="1 2">
    <name type="scientific">Rousettus aegyptiacus</name>
    <name type="common">Egyptian fruit bat</name>
    <name type="synonym">Pteropus aegyptiacus</name>
    <dbReference type="NCBI Taxonomy" id="9407"/>
    <lineage>
        <taxon>Eukaryota</taxon>
        <taxon>Metazoa</taxon>
        <taxon>Chordata</taxon>
        <taxon>Craniata</taxon>
        <taxon>Vertebrata</taxon>
        <taxon>Euteleostomi</taxon>
        <taxon>Mammalia</taxon>
        <taxon>Eutheria</taxon>
        <taxon>Laurasiatheria</taxon>
        <taxon>Chiroptera</taxon>
        <taxon>Yinpterochiroptera</taxon>
        <taxon>Pteropodoidea</taxon>
        <taxon>Pteropodidae</taxon>
        <taxon>Rousettinae</taxon>
        <taxon>Rousettus</taxon>
    </lineage>
</organism>
<dbReference type="EMBL" id="JACASE010000008">
    <property type="protein sequence ID" value="KAF6441167.1"/>
    <property type="molecule type" value="Genomic_DNA"/>
</dbReference>
<comment type="caution">
    <text evidence="1">The sequence shown here is derived from an EMBL/GenBank/DDBJ whole genome shotgun (WGS) entry which is preliminary data.</text>
</comment>